<protein>
    <submittedName>
        <fullName evidence="1">Uncharacterized protein</fullName>
    </submittedName>
</protein>
<organism evidence="1 2">
    <name type="scientific">Chilo suppressalis</name>
    <name type="common">Asiatic rice borer moth</name>
    <dbReference type="NCBI Taxonomy" id="168631"/>
    <lineage>
        <taxon>Eukaryota</taxon>
        <taxon>Metazoa</taxon>
        <taxon>Ecdysozoa</taxon>
        <taxon>Arthropoda</taxon>
        <taxon>Hexapoda</taxon>
        <taxon>Insecta</taxon>
        <taxon>Pterygota</taxon>
        <taxon>Neoptera</taxon>
        <taxon>Endopterygota</taxon>
        <taxon>Lepidoptera</taxon>
        <taxon>Glossata</taxon>
        <taxon>Ditrysia</taxon>
        <taxon>Pyraloidea</taxon>
        <taxon>Crambidae</taxon>
        <taxon>Crambinae</taxon>
        <taxon>Chilo</taxon>
    </lineage>
</organism>
<name>A0ABN8B2J0_CHISP</name>
<dbReference type="Gene3D" id="1.10.238.20">
    <property type="entry name" value="Pheromone/general odorant binding protein domain"/>
    <property type="match status" value="1"/>
</dbReference>
<dbReference type="PANTHER" id="PTHR21364">
    <property type="entry name" value="GENERAL ODORANT-BINDING PROTEIN 19A"/>
    <property type="match status" value="1"/>
</dbReference>
<sequence>MCRNVSTMVLLCAVRSDCIRVWNNAQFTAYRYVPSDPIRDVDRINGILFNNLIDELKLADMGFSRAVLLAAFVAGAWAMDEEMAELAKMLHDNCGEETGADLSLVDKVNAGADLMPDPKLKCYLKCIMETAGMMTEGVVDVEAVLALLPDDMRAKNEQNLRGCGTQKGADYCDTAFLTQLCWQKANKADYFLI</sequence>
<gene>
    <name evidence="1" type="ORF">CHILSU_LOCUS4735</name>
</gene>
<dbReference type="EMBL" id="OU963895">
    <property type="protein sequence ID" value="CAH0401509.1"/>
    <property type="molecule type" value="Genomic_DNA"/>
</dbReference>
<dbReference type="InterPro" id="IPR036728">
    <property type="entry name" value="PBP_GOBP_sf"/>
</dbReference>
<dbReference type="Proteomes" id="UP001153292">
    <property type="component" value="Chromosome 2"/>
</dbReference>
<dbReference type="InterPro" id="IPR006170">
    <property type="entry name" value="PBP/GOBP"/>
</dbReference>
<dbReference type="SUPFAM" id="SSF47565">
    <property type="entry name" value="Insect pheromone/odorant-binding proteins"/>
    <property type="match status" value="1"/>
</dbReference>
<dbReference type="CDD" id="cd23992">
    <property type="entry name" value="PBP_GOBP"/>
    <property type="match status" value="1"/>
</dbReference>
<evidence type="ECO:0000313" key="2">
    <source>
        <dbReference type="Proteomes" id="UP001153292"/>
    </source>
</evidence>
<dbReference type="SMART" id="SM00708">
    <property type="entry name" value="PhBP"/>
    <property type="match status" value="1"/>
</dbReference>
<evidence type="ECO:0000313" key="1">
    <source>
        <dbReference type="EMBL" id="CAH0401509.1"/>
    </source>
</evidence>
<proteinExistence type="predicted"/>
<reference evidence="1" key="1">
    <citation type="submission" date="2021-12" db="EMBL/GenBank/DDBJ databases">
        <authorList>
            <person name="King R."/>
        </authorList>
    </citation>
    <scope>NUCLEOTIDE SEQUENCE</scope>
</reference>
<accession>A0ABN8B2J0</accession>
<dbReference type="Pfam" id="PF01395">
    <property type="entry name" value="PBP_GOBP"/>
    <property type="match status" value="1"/>
</dbReference>
<keyword evidence="2" id="KW-1185">Reference proteome</keyword>
<dbReference type="PANTHER" id="PTHR21364:SF2">
    <property type="entry name" value="GENERAL ODORANT-BINDING PROTEIN 19A"/>
    <property type="match status" value="1"/>
</dbReference>